<reference evidence="7 8" key="1">
    <citation type="submission" date="2024-01" db="EMBL/GenBank/DDBJ databases">
        <title>Multi-omics insights into the function and evolution of sodium benzoate biodegradation pathways in Benzoatithermus flavus gen. nov., sp. nov. from hot spring.</title>
        <authorList>
            <person name="Hu C.-J."/>
            <person name="Li W.-J."/>
        </authorList>
    </citation>
    <scope>NUCLEOTIDE SEQUENCE [LARGE SCALE GENOMIC DNA]</scope>
    <source>
        <strain evidence="7 8">SYSU G07066</strain>
    </source>
</reference>
<dbReference type="InterPro" id="IPR014718">
    <property type="entry name" value="GH-type_carb-bd"/>
</dbReference>
<proteinExistence type="inferred from homology"/>
<dbReference type="SUPFAM" id="SSF74650">
    <property type="entry name" value="Galactose mutarotase-like"/>
    <property type="match status" value="1"/>
</dbReference>
<evidence type="ECO:0000313" key="7">
    <source>
        <dbReference type="EMBL" id="MEK0083636.1"/>
    </source>
</evidence>
<evidence type="ECO:0000256" key="4">
    <source>
        <dbReference type="ARBA" id="ARBA00022729"/>
    </source>
</evidence>
<gene>
    <name evidence="7" type="ORF">U1T56_10770</name>
</gene>
<dbReference type="InterPro" id="IPR014438">
    <property type="entry name" value="Glucan_biosyn_MdoG/MdoD"/>
</dbReference>
<comment type="caution">
    <text evidence="7">The sequence shown here is derived from an EMBL/GenBank/DDBJ whole genome shotgun (WGS) entry which is preliminary data.</text>
</comment>
<keyword evidence="4" id="KW-0732">Signal</keyword>
<evidence type="ECO:0000313" key="8">
    <source>
        <dbReference type="Proteomes" id="UP001375743"/>
    </source>
</evidence>
<dbReference type="PANTHER" id="PTHR30504:SF3">
    <property type="entry name" value="GLUCANS BIOSYNTHESIS PROTEIN D"/>
    <property type="match status" value="1"/>
</dbReference>
<evidence type="ECO:0000256" key="5">
    <source>
        <dbReference type="ARBA" id="ARBA00022764"/>
    </source>
</evidence>
<dbReference type="InterPro" id="IPR011013">
    <property type="entry name" value="Gal_mutarotase_sf_dom"/>
</dbReference>
<comment type="pathway">
    <text evidence="2">Glycan metabolism; osmoregulated periplasmic glucan (OPG) biosynthesis.</text>
</comment>
<evidence type="ECO:0000256" key="2">
    <source>
        <dbReference type="ARBA" id="ARBA00005001"/>
    </source>
</evidence>
<dbReference type="InterPro" id="IPR007444">
    <property type="entry name" value="Glucan_biosyn_MdoG_C"/>
</dbReference>
<evidence type="ECO:0000256" key="1">
    <source>
        <dbReference type="ARBA" id="ARBA00004418"/>
    </source>
</evidence>
<dbReference type="RefSeq" id="WP_418159486.1">
    <property type="nucleotide sequence ID" value="NZ_JBBLZC010000009.1"/>
</dbReference>
<dbReference type="EMBL" id="JBBLZC010000009">
    <property type="protein sequence ID" value="MEK0083636.1"/>
    <property type="molecule type" value="Genomic_DNA"/>
</dbReference>
<evidence type="ECO:0000256" key="3">
    <source>
        <dbReference type="ARBA" id="ARBA00009284"/>
    </source>
</evidence>
<feature type="domain" description="Glucan biosynthesis periplasmic MdoG C-terminal" evidence="6">
    <location>
        <begin position="16"/>
        <end position="488"/>
    </location>
</feature>
<organism evidence="7 8">
    <name type="scientific">Benzoatithermus flavus</name>
    <dbReference type="NCBI Taxonomy" id="3108223"/>
    <lineage>
        <taxon>Bacteria</taxon>
        <taxon>Pseudomonadati</taxon>
        <taxon>Pseudomonadota</taxon>
        <taxon>Alphaproteobacteria</taxon>
        <taxon>Geminicoccales</taxon>
        <taxon>Geminicoccaceae</taxon>
        <taxon>Benzoatithermus</taxon>
    </lineage>
</organism>
<dbReference type="Gene3D" id="2.70.98.10">
    <property type="match status" value="1"/>
</dbReference>
<accession>A0ABU8XRF5</accession>
<dbReference type="SUPFAM" id="SSF81296">
    <property type="entry name" value="E set domains"/>
    <property type="match status" value="1"/>
</dbReference>
<comment type="similarity">
    <text evidence="3">Belongs to the OpgD/OpgG family.</text>
</comment>
<dbReference type="PANTHER" id="PTHR30504">
    <property type="entry name" value="GLUCANS BIOSYNTHESIS PROTEIN"/>
    <property type="match status" value="1"/>
</dbReference>
<keyword evidence="5" id="KW-0574">Periplasm</keyword>
<dbReference type="PIRSF" id="PIRSF006281">
    <property type="entry name" value="MdoG"/>
    <property type="match status" value="1"/>
</dbReference>
<name>A0ABU8XRF5_9PROT</name>
<dbReference type="InterPro" id="IPR014756">
    <property type="entry name" value="Ig_E-set"/>
</dbReference>
<dbReference type="Pfam" id="PF04349">
    <property type="entry name" value="MdoG"/>
    <property type="match status" value="1"/>
</dbReference>
<keyword evidence="8" id="KW-1185">Reference proteome</keyword>
<protein>
    <submittedName>
        <fullName evidence="7">Glucan biosynthesis protein</fullName>
    </submittedName>
</protein>
<comment type="subcellular location">
    <subcellularLocation>
        <location evidence="1">Periplasm</location>
    </subcellularLocation>
</comment>
<dbReference type="Proteomes" id="UP001375743">
    <property type="component" value="Unassembled WGS sequence"/>
</dbReference>
<dbReference type="Gene3D" id="2.60.40.10">
    <property type="entry name" value="Immunoglobulins"/>
    <property type="match status" value="1"/>
</dbReference>
<sequence>MTSAQVPVELGPPEPFSFERLIVQAKELAQQPYQRRPTVPSWLTDLPPQQWRAIRYRPDRAVPLGNSLYSLQLFHLGSVHRSPVRIHLVEEGNAREVLYDPGLFDFGTVKMQETLPKDAGFAGFRIHYVFDQGSEPRELLTFLGASYFRAVGRNTRFGISARGLALETGLGKPEEFPAFTKFWIFRPNDPRDPLQICALLDSPSVAGAYRFDVTPRDGTMVAVDASLFFRADVSQVGLAPLTSMFFFGPNDRAGIDDSRLQVHDSDGLAIWRANGEALWRPLVNPDQLRISVFGDENPRGFGLLQRERAFGDYGDLDARFEQRPNLWVEPKGAWGKGSIRLIEIPILDETHDNIVAFWTPEEPVNAGRELRVAYSLLWSLQSPIETGLVVVLATRIGQGGEPGGERPPRLRRVVVEFGPPGPDFPTDALPEAVVECHNGKCSPPIVRRNDVTGGWQVSFDVDLGEGAVELRCFLSQAGKPISETWLYRLDHS</sequence>
<evidence type="ECO:0000259" key="6">
    <source>
        <dbReference type="Pfam" id="PF04349"/>
    </source>
</evidence>
<dbReference type="InterPro" id="IPR013783">
    <property type="entry name" value="Ig-like_fold"/>
</dbReference>